<reference evidence="8" key="1">
    <citation type="submission" date="2021-12" db="EMBL/GenBank/DDBJ databases">
        <title>Discovery of the Pendulisporaceae a myxobacterial family with distinct sporulation behavior and unique specialized metabolism.</title>
        <authorList>
            <person name="Garcia R."/>
            <person name="Popoff A."/>
            <person name="Bader C.D."/>
            <person name="Loehr J."/>
            <person name="Walesch S."/>
            <person name="Walt C."/>
            <person name="Boldt J."/>
            <person name="Bunk B."/>
            <person name="Haeckl F.J.F.P.J."/>
            <person name="Gunesch A.P."/>
            <person name="Birkelbach J."/>
            <person name="Nuebel U."/>
            <person name="Pietschmann T."/>
            <person name="Bach T."/>
            <person name="Mueller R."/>
        </authorList>
    </citation>
    <scope>NUCLEOTIDE SEQUENCE</scope>
    <source>
        <strain evidence="8">MSr11367</strain>
    </source>
</reference>
<organism evidence="8 9">
    <name type="scientific">Pendulispora rubella</name>
    <dbReference type="NCBI Taxonomy" id="2741070"/>
    <lineage>
        <taxon>Bacteria</taxon>
        <taxon>Pseudomonadati</taxon>
        <taxon>Myxococcota</taxon>
        <taxon>Myxococcia</taxon>
        <taxon>Myxococcales</taxon>
        <taxon>Sorangiineae</taxon>
        <taxon>Pendulisporaceae</taxon>
        <taxon>Pendulispora</taxon>
    </lineage>
</organism>
<dbReference type="InterPro" id="IPR009019">
    <property type="entry name" value="KH_sf_prok-type"/>
</dbReference>
<keyword evidence="5" id="KW-0804">Transcription</keyword>
<dbReference type="Pfam" id="PF26594">
    <property type="entry name" value="KH_NusA_2nd"/>
    <property type="match status" value="1"/>
</dbReference>
<keyword evidence="4" id="KW-0805">Transcription regulation</keyword>
<dbReference type="SUPFAM" id="SSF54814">
    <property type="entry name" value="Prokaryotic type KH domain (KH-domain type II)"/>
    <property type="match status" value="2"/>
</dbReference>
<evidence type="ECO:0000256" key="3">
    <source>
        <dbReference type="ARBA" id="ARBA00022884"/>
    </source>
</evidence>
<keyword evidence="2" id="KW-0963">Cytoplasm</keyword>
<dbReference type="InterPro" id="IPR045929">
    <property type="entry name" value="DUF6348"/>
</dbReference>
<dbReference type="Gene3D" id="3.30.300.20">
    <property type="match status" value="2"/>
</dbReference>
<keyword evidence="9" id="KW-1185">Reference proteome</keyword>
<evidence type="ECO:0000313" key="8">
    <source>
        <dbReference type="EMBL" id="WXB04789.1"/>
    </source>
</evidence>
<dbReference type="PANTHER" id="PTHR22648">
    <property type="entry name" value="TRANSCRIPTION TERMINATION FACTOR NUSA"/>
    <property type="match status" value="1"/>
</dbReference>
<dbReference type="SUPFAM" id="SSF47794">
    <property type="entry name" value="Rad51 N-terminal domain-like"/>
    <property type="match status" value="1"/>
</dbReference>
<evidence type="ECO:0000256" key="2">
    <source>
        <dbReference type="ARBA" id="ARBA00022490"/>
    </source>
</evidence>
<evidence type="ECO:0000256" key="5">
    <source>
        <dbReference type="ARBA" id="ARBA00023163"/>
    </source>
</evidence>
<dbReference type="InterPro" id="IPR030842">
    <property type="entry name" value="TF_NusA_bacterial"/>
</dbReference>
<feature type="domain" description="Transcription factor NusA first KH" evidence="6">
    <location>
        <begin position="202"/>
        <end position="273"/>
    </location>
</feature>
<dbReference type="Pfam" id="PF14520">
    <property type="entry name" value="HHH_5"/>
    <property type="match status" value="1"/>
</dbReference>
<evidence type="ECO:0000256" key="4">
    <source>
        <dbReference type="ARBA" id="ARBA00023015"/>
    </source>
</evidence>
<gene>
    <name evidence="8" type="ORF">LVJ94_48830</name>
</gene>
<keyword evidence="1" id="KW-0806">Transcription termination</keyword>
<dbReference type="EMBL" id="CP089983">
    <property type="protein sequence ID" value="WXB04789.1"/>
    <property type="molecule type" value="Genomic_DNA"/>
</dbReference>
<sequence>MEHGAFAAPIEEQIAAVGPSPETAIHYATSLWIEGVFHPFFAFVHGISAHSPLAMVTMSPSGELLGWQTFALAPLTNGEPVPERMEVFGHLAAAILPQLHDRRAHALKCFIQKTAGPCAGPADKIAASCHLDNREWPEGLSELFRIGDNWGELSSMRLVRQWFFFRPATKADLGESWDELAANIGRPPANARERSVYPVANVTALLATEVPEIAQGKVRVVATARESGVLTKVAVDSLTEGIDAVAACVGQNGHRILAIRRALNGERIDLVPWSGDPARFVCNAMSGCQIEKIVVYAATQEMKLVVADADIEKAMGPDGANLRLAANLTGWNLGLTTRSEDDEARRQGIRELQKIEFVTPALAEALVAKGFLSAADLKGESVEDIATILGITLEFARRLKEGAALLA</sequence>
<dbReference type="Proteomes" id="UP001374803">
    <property type="component" value="Chromosome"/>
</dbReference>
<dbReference type="Gene3D" id="1.10.150.20">
    <property type="entry name" value="5' to 3' exonuclease, C-terminal subdomain"/>
    <property type="match status" value="1"/>
</dbReference>
<evidence type="ECO:0000313" key="9">
    <source>
        <dbReference type="Proteomes" id="UP001374803"/>
    </source>
</evidence>
<feature type="domain" description="NusA-like second KH" evidence="7">
    <location>
        <begin position="277"/>
        <end position="340"/>
    </location>
</feature>
<name>A0ABZ2L1H7_9BACT</name>
<dbReference type="Pfam" id="PF13184">
    <property type="entry name" value="KH_NusA_1st"/>
    <property type="match status" value="1"/>
</dbReference>
<dbReference type="PANTHER" id="PTHR22648:SF0">
    <property type="entry name" value="TRANSCRIPTION TERMINATION_ANTITERMINATION PROTEIN NUSA"/>
    <property type="match status" value="1"/>
</dbReference>
<keyword evidence="3" id="KW-0694">RNA-binding</keyword>
<dbReference type="InterPro" id="IPR025249">
    <property type="entry name" value="TF_NusA_KH_1st"/>
</dbReference>
<accession>A0ABZ2L1H7</accession>
<evidence type="ECO:0000259" key="6">
    <source>
        <dbReference type="Pfam" id="PF13184"/>
    </source>
</evidence>
<evidence type="ECO:0000256" key="1">
    <source>
        <dbReference type="ARBA" id="ARBA00022472"/>
    </source>
</evidence>
<dbReference type="InterPro" id="IPR058582">
    <property type="entry name" value="KH_NusA_2nd"/>
</dbReference>
<evidence type="ECO:0000259" key="7">
    <source>
        <dbReference type="Pfam" id="PF26594"/>
    </source>
</evidence>
<dbReference type="InterPro" id="IPR015946">
    <property type="entry name" value="KH_dom-like_a/b"/>
</dbReference>
<protein>
    <submittedName>
        <fullName evidence="8">DUF6348 family protein</fullName>
    </submittedName>
</protein>
<proteinExistence type="predicted"/>
<dbReference type="Pfam" id="PF19875">
    <property type="entry name" value="DUF6348"/>
    <property type="match status" value="1"/>
</dbReference>
<dbReference type="InterPro" id="IPR010995">
    <property type="entry name" value="DNA_repair_Rad51/TF_NusA_a-hlx"/>
</dbReference>
<dbReference type="RefSeq" id="WP_394834433.1">
    <property type="nucleotide sequence ID" value="NZ_CP089983.1"/>
</dbReference>